<evidence type="ECO:0000313" key="11">
    <source>
        <dbReference type="Proteomes" id="UP000265120"/>
    </source>
</evidence>
<dbReference type="KEGG" id="csem:103383618"/>
<dbReference type="SUPFAM" id="SSF89095">
    <property type="entry name" value="GatB/YqeY motif"/>
    <property type="match status" value="1"/>
</dbReference>
<keyword evidence="3 8" id="KW-0547">Nucleotide-binding</keyword>
<keyword evidence="11" id="KW-1185">Reference proteome</keyword>
<dbReference type="AlphaFoldDB" id="A0A3P8V171"/>
<comment type="similarity">
    <text evidence="1 8">Belongs to the GatB/GatE family. GatB subfamily.</text>
</comment>
<dbReference type="InterPro" id="IPR017959">
    <property type="entry name" value="Asn/Gln-tRNA_amidoTrfase_suB/E"/>
</dbReference>
<evidence type="ECO:0000256" key="2">
    <source>
        <dbReference type="ARBA" id="ARBA00022598"/>
    </source>
</evidence>
<dbReference type="Proteomes" id="UP000265120">
    <property type="component" value="Chromosome 9"/>
</dbReference>
<dbReference type="OMA" id="ARKWWMG"/>
<dbReference type="Gene3D" id="1.10.10.410">
    <property type="match status" value="1"/>
</dbReference>
<dbReference type="GO" id="GO:0030956">
    <property type="term" value="C:glutamyl-tRNA(Gln) amidotransferase complex"/>
    <property type="evidence" value="ECO:0007669"/>
    <property type="project" value="UniProtKB-UniRule"/>
</dbReference>
<evidence type="ECO:0000256" key="7">
    <source>
        <dbReference type="ARBA" id="ARBA00047913"/>
    </source>
</evidence>
<evidence type="ECO:0000256" key="1">
    <source>
        <dbReference type="ARBA" id="ARBA00005306"/>
    </source>
</evidence>
<dbReference type="Ensembl" id="ENSCSET00000006289.1">
    <property type="protein sequence ID" value="ENSCSEP00000006220.1"/>
    <property type="gene ID" value="ENSCSEG00000004009.1"/>
</dbReference>
<dbReference type="GO" id="GO:0005524">
    <property type="term" value="F:ATP binding"/>
    <property type="evidence" value="ECO:0007669"/>
    <property type="project" value="UniProtKB-KW"/>
</dbReference>
<dbReference type="NCBIfam" id="NF004012">
    <property type="entry name" value="PRK05477.1-2"/>
    <property type="match status" value="1"/>
</dbReference>
<keyword evidence="4 8" id="KW-0067">ATP-binding</keyword>
<dbReference type="HAMAP" id="MF_00121">
    <property type="entry name" value="GatB"/>
    <property type="match status" value="1"/>
</dbReference>
<evidence type="ECO:0000256" key="8">
    <source>
        <dbReference type="HAMAP-Rule" id="MF_03147"/>
    </source>
</evidence>
<dbReference type="SUPFAM" id="SSF55931">
    <property type="entry name" value="Glutamine synthetase/guanido kinase"/>
    <property type="match status" value="1"/>
</dbReference>
<comment type="catalytic activity">
    <reaction evidence="7 8">
        <text>L-glutamyl-tRNA(Gln) + L-glutamine + ATP + H2O = L-glutaminyl-tRNA(Gln) + L-glutamate + ADP + phosphate + H(+)</text>
        <dbReference type="Rhea" id="RHEA:17521"/>
        <dbReference type="Rhea" id="RHEA-COMP:9681"/>
        <dbReference type="Rhea" id="RHEA-COMP:9684"/>
        <dbReference type="ChEBI" id="CHEBI:15377"/>
        <dbReference type="ChEBI" id="CHEBI:15378"/>
        <dbReference type="ChEBI" id="CHEBI:29985"/>
        <dbReference type="ChEBI" id="CHEBI:30616"/>
        <dbReference type="ChEBI" id="CHEBI:43474"/>
        <dbReference type="ChEBI" id="CHEBI:58359"/>
        <dbReference type="ChEBI" id="CHEBI:78520"/>
        <dbReference type="ChEBI" id="CHEBI:78521"/>
        <dbReference type="ChEBI" id="CHEBI:456216"/>
    </reaction>
</comment>
<feature type="domain" description="Asn/Gln amidotransferase" evidence="9">
    <location>
        <begin position="399"/>
        <end position="548"/>
    </location>
</feature>
<comment type="catalytic activity">
    <reaction evidence="6">
        <text>L-aspartyl-tRNA(Asn) + L-glutamine + ATP + H2O = L-asparaginyl-tRNA(Asn) + L-glutamate + ADP + phosphate + 2 H(+)</text>
        <dbReference type="Rhea" id="RHEA:14513"/>
        <dbReference type="Rhea" id="RHEA-COMP:9674"/>
        <dbReference type="Rhea" id="RHEA-COMP:9677"/>
        <dbReference type="ChEBI" id="CHEBI:15377"/>
        <dbReference type="ChEBI" id="CHEBI:15378"/>
        <dbReference type="ChEBI" id="CHEBI:29985"/>
        <dbReference type="ChEBI" id="CHEBI:30616"/>
        <dbReference type="ChEBI" id="CHEBI:43474"/>
        <dbReference type="ChEBI" id="CHEBI:58359"/>
        <dbReference type="ChEBI" id="CHEBI:78515"/>
        <dbReference type="ChEBI" id="CHEBI:78516"/>
        <dbReference type="ChEBI" id="CHEBI:456216"/>
    </reaction>
</comment>
<proteinExistence type="inferred from homology"/>
<comment type="function">
    <text evidence="8">Allows the formation of correctly charged Gln-tRNA(Gln) through the transamidation of misacylated Glu-tRNA(Gln) in the mitochondria. The reaction takes place in the presence of glutamine and ATP through an activated gamma-phospho-Glu-tRNA(Gln).</text>
</comment>
<dbReference type="GeneTree" id="ENSGT00390000016644"/>
<dbReference type="GO" id="GO:0050567">
    <property type="term" value="F:glutaminyl-tRNA synthase (glutamine-hydrolyzing) activity"/>
    <property type="evidence" value="ECO:0007669"/>
    <property type="project" value="UniProtKB-UniRule"/>
</dbReference>
<reference evidence="10" key="2">
    <citation type="submission" date="2025-08" db="UniProtKB">
        <authorList>
            <consortium name="Ensembl"/>
        </authorList>
    </citation>
    <scope>IDENTIFICATION</scope>
</reference>
<reference evidence="10 11" key="1">
    <citation type="journal article" date="2014" name="Nat. Genet.">
        <title>Whole-genome sequence of a flatfish provides insights into ZW sex chromosome evolution and adaptation to a benthic lifestyle.</title>
        <authorList>
            <person name="Chen S."/>
            <person name="Zhang G."/>
            <person name="Shao C."/>
            <person name="Huang Q."/>
            <person name="Liu G."/>
            <person name="Zhang P."/>
            <person name="Song W."/>
            <person name="An N."/>
            <person name="Chalopin D."/>
            <person name="Volff J.N."/>
            <person name="Hong Y."/>
            <person name="Li Q."/>
            <person name="Sha Z."/>
            <person name="Zhou H."/>
            <person name="Xie M."/>
            <person name="Yu Q."/>
            <person name="Liu Y."/>
            <person name="Xiang H."/>
            <person name="Wang N."/>
            <person name="Wu K."/>
            <person name="Yang C."/>
            <person name="Zhou Q."/>
            <person name="Liao X."/>
            <person name="Yang L."/>
            <person name="Hu Q."/>
            <person name="Zhang J."/>
            <person name="Meng L."/>
            <person name="Jin L."/>
            <person name="Tian Y."/>
            <person name="Lian J."/>
            <person name="Yang J."/>
            <person name="Miao G."/>
            <person name="Liu S."/>
            <person name="Liang Z."/>
            <person name="Yan F."/>
            <person name="Li Y."/>
            <person name="Sun B."/>
            <person name="Zhang H."/>
            <person name="Zhang J."/>
            <person name="Zhu Y."/>
            <person name="Du M."/>
            <person name="Zhao Y."/>
            <person name="Schartl M."/>
            <person name="Tang Q."/>
            <person name="Wang J."/>
        </authorList>
    </citation>
    <scope>NUCLEOTIDE SEQUENCE</scope>
</reference>
<dbReference type="GO" id="GO:0070681">
    <property type="term" value="P:glutaminyl-tRNAGln biosynthesis via transamidation"/>
    <property type="evidence" value="ECO:0007669"/>
    <property type="project" value="UniProtKB-UniRule"/>
</dbReference>
<evidence type="ECO:0000256" key="3">
    <source>
        <dbReference type="ARBA" id="ARBA00022741"/>
    </source>
</evidence>
<gene>
    <name evidence="8" type="primary">GATB</name>
    <name evidence="8" type="synonym">PET112</name>
    <name evidence="8" type="synonym">PET112L</name>
</gene>
<dbReference type="InterPro" id="IPR014746">
    <property type="entry name" value="Gln_synth/guanido_kin_cat_dom"/>
</dbReference>
<comment type="subcellular location">
    <subcellularLocation>
        <location evidence="8">Mitochondrion</location>
    </subcellularLocation>
</comment>
<keyword evidence="2 8" id="KW-0436">Ligase</keyword>
<evidence type="ECO:0000256" key="4">
    <source>
        <dbReference type="ARBA" id="ARBA00022840"/>
    </source>
</evidence>
<keyword evidence="8" id="KW-0496">Mitochondrion</keyword>
<keyword evidence="5 8" id="KW-0648">Protein biosynthesis</keyword>
<dbReference type="RefSeq" id="XP_008315043.1">
    <property type="nucleotide sequence ID" value="XM_008316821.3"/>
</dbReference>
<dbReference type="PANTHER" id="PTHR11659:SF0">
    <property type="entry name" value="GLUTAMYL-TRNA(GLN) AMIDOTRANSFERASE SUBUNIT B, MITOCHONDRIAL"/>
    <property type="match status" value="1"/>
</dbReference>
<dbReference type="InterPro" id="IPR004413">
    <property type="entry name" value="GatB"/>
</dbReference>
<dbReference type="GeneID" id="103383618"/>
<accession>A0A3P8V171</accession>
<dbReference type="FunCoup" id="A0A3P8V171">
    <property type="interactions" value="741"/>
</dbReference>
<evidence type="ECO:0000256" key="5">
    <source>
        <dbReference type="ARBA" id="ARBA00022917"/>
    </source>
</evidence>
<organism evidence="10 11">
    <name type="scientific">Cynoglossus semilaevis</name>
    <name type="common">Tongue sole</name>
    <dbReference type="NCBI Taxonomy" id="244447"/>
    <lineage>
        <taxon>Eukaryota</taxon>
        <taxon>Metazoa</taxon>
        <taxon>Chordata</taxon>
        <taxon>Craniata</taxon>
        <taxon>Vertebrata</taxon>
        <taxon>Euteleostomi</taxon>
        <taxon>Actinopterygii</taxon>
        <taxon>Neopterygii</taxon>
        <taxon>Teleostei</taxon>
        <taxon>Neoteleostei</taxon>
        <taxon>Acanthomorphata</taxon>
        <taxon>Carangaria</taxon>
        <taxon>Pleuronectiformes</taxon>
        <taxon>Pleuronectoidei</taxon>
        <taxon>Cynoglossidae</taxon>
        <taxon>Cynoglossinae</taxon>
        <taxon>Cynoglossus</taxon>
    </lineage>
</organism>
<dbReference type="Pfam" id="PF02637">
    <property type="entry name" value="GatB_Yqey"/>
    <property type="match status" value="1"/>
</dbReference>
<dbReference type="Pfam" id="PF02934">
    <property type="entry name" value="GatB_N"/>
    <property type="match status" value="1"/>
</dbReference>
<dbReference type="InParanoid" id="A0A3P8V171"/>
<dbReference type="STRING" id="244447.ENSCSEP00000006220"/>
<dbReference type="NCBIfam" id="NF004014">
    <property type="entry name" value="PRK05477.1-4"/>
    <property type="match status" value="1"/>
</dbReference>
<dbReference type="CTD" id="5188"/>
<reference evidence="10" key="3">
    <citation type="submission" date="2025-09" db="UniProtKB">
        <authorList>
            <consortium name="Ensembl"/>
        </authorList>
    </citation>
    <scope>IDENTIFICATION</scope>
</reference>
<dbReference type="PANTHER" id="PTHR11659">
    <property type="entry name" value="GLUTAMYL-TRNA GLN AMIDOTRANSFERASE SUBUNIT B MITOCHONDRIAL AND PROKARYOTIC PET112-RELATED"/>
    <property type="match status" value="1"/>
</dbReference>
<dbReference type="InterPro" id="IPR006075">
    <property type="entry name" value="Asn/Gln-tRNA_Trfase_suB/E_cat"/>
</dbReference>
<dbReference type="GO" id="GO:0050566">
    <property type="term" value="F:asparaginyl-tRNA synthase (glutamine-hydrolyzing) activity"/>
    <property type="evidence" value="ECO:0007669"/>
    <property type="project" value="RHEA"/>
</dbReference>
<evidence type="ECO:0000256" key="6">
    <source>
        <dbReference type="ARBA" id="ARBA00047380"/>
    </source>
</evidence>
<dbReference type="NCBIfam" id="TIGR00133">
    <property type="entry name" value="gatB"/>
    <property type="match status" value="1"/>
</dbReference>
<evidence type="ECO:0000259" key="9">
    <source>
        <dbReference type="SMART" id="SM00845"/>
    </source>
</evidence>
<dbReference type="InterPro" id="IPR018027">
    <property type="entry name" value="Asn/Gln_amidotransferase"/>
</dbReference>
<comment type="subunit">
    <text evidence="8">Subunit of the heterotrimeric GatCAB amidotransferase (AdT) complex, composed of A (QRSL1), B (GATB) and C (GATC) subunits.</text>
</comment>
<sequence>MAASTGAAIELVKNINRRILTLFPKTLFVFRHISTRSSQCQSQAQMRTKSAPQQLVGVVGLEIHAQINSNSKLFSGSAVSFAAPPNSQVSFFDASLPGTLPVLNRRCVEAAVMTGLALNCTINRKSFFDRKHYFYADLPAGYQITQQRQPIAVDGILNYSFLGGKKRSQVVRKTVSIKQIQLEQDSGKSLHDEVHSQTLIDLNRAGVGLMELVMEPDMSCGEEAAAAVRELQLILQALGTCQGNMSEGQLRVDANVSVHRPGEPLGIRTEVKNINSMRYLARAIDFEIQRQIGVLQRGGLVLNETRTYDSKSGETIPMRDKEGLQDYRFMPEPNLPPLVVYEDTSSLPDGVDSSQAVVMQSLKEKLPELPGVKRDRLVQMYDILPEHSFTLMSEDGLVEYFETVSKATKMEPRRVIGWVTQELLGQLNQKDMSVSQSPVSPPALAELLELLQTGHISSSAAKQVFQKMWTSGDKSAAQIVKDLDLGMVKDTARLHSICQKVVDAHPNEVQAIRNGNKKVLNKLMGQVQRETKGKADPVLVRAILEEKTS</sequence>
<dbReference type="SMART" id="SM00845">
    <property type="entry name" value="GatB_Yqey"/>
    <property type="match status" value="1"/>
</dbReference>
<evidence type="ECO:0000313" key="10">
    <source>
        <dbReference type="Ensembl" id="ENSCSEP00000006220.1"/>
    </source>
</evidence>
<name>A0A3P8V171_CYNSE</name>
<dbReference type="EC" id="6.3.5.-" evidence="8"/>
<dbReference type="GO" id="GO:0032543">
    <property type="term" value="P:mitochondrial translation"/>
    <property type="evidence" value="ECO:0007669"/>
    <property type="project" value="UniProtKB-UniRule"/>
</dbReference>
<dbReference type="InterPro" id="IPR023168">
    <property type="entry name" value="GatB_Yqey_C_2"/>
</dbReference>
<dbReference type="OrthoDB" id="1722066at2759"/>
<dbReference type="GO" id="GO:0005739">
    <property type="term" value="C:mitochondrion"/>
    <property type="evidence" value="ECO:0007669"/>
    <property type="project" value="UniProtKB-SubCell"/>
</dbReference>
<dbReference type="FunFam" id="1.10.10.410:FF:000001">
    <property type="entry name" value="Aspartyl/glutamyl-tRNA(Asn/Gln) amidotransferase subunit B"/>
    <property type="match status" value="1"/>
</dbReference>
<protein>
    <recommendedName>
        <fullName evidence="8">Glutamyl-tRNA(Gln) amidotransferase subunit B, mitochondrial</fullName>
        <shortName evidence="8">Glu-AdT subunit B</shortName>
        <ecNumber evidence="8">6.3.5.-</ecNumber>
    </recommendedName>
    <alternativeName>
        <fullName evidence="8">Cytochrome oxidase assembly factor PET112 homolog</fullName>
    </alternativeName>
    <alternativeName>
        <fullName evidence="8">PET112-like</fullName>
    </alternativeName>
</protein>
<dbReference type="InterPro" id="IPR003789">
    <property type="entry name" value="Asn/Gln_tRNA_amidoTrase-B-like"/>
</dbReference>